<evidence type="ECO:0000313" key="1">
    <source>
        <dbReference type="EMBL" id="CDZ41604.1"/>
    </source>
</evidence>
<sequence length="351" mass="38865">MANRKKTRYDGRAFNTDVLHATVKGFEGLGLITSDGAVFKQKRTLLHPTEAFRDLLGEHGVGFGDIGRLVGQETVELWTDRHGPQAKELLDYKDAPETEKLRHEMARINATLAGADICLDGKPIPAPCLVRKFHQAYAAAEPQFNLHGRLYGGAWQNLPKTKRYLLSIDGEQVCDLDFSSMFVRLAYCHVGEEPPAGDLYAIPGLENFRDVVKRALNSLLFREGHAVRFSPELKALLPPGWTMPRFKVAAAEYHPQIADLFDTNIGFELMAKESGILVGVLLKLSELGVPALPMHDGVMVPAGRKHVALRIMEEVSAELAGWRLPVAEKAIEEPSTKYDENARVTNGGFRS</sequence>
<evidence type="ECO:0008006" key="3">
    <source>
        <dbReference type="Google" id="ProtNLM"/>
    </source>
</evidence>
<evidence type="ECO:0000313" key="2">
    <source>
        <dbReference type="Proteomes" id="UP000046176"/>
    </source>
</evidence>
<dbReference type="AlphaFoldDB" id="A0A0T7G2R4"/>
<gene>
    <name evidence="1" type="ORF">NGAL_HAMBI1145_59750</name>
</gene>
<protein>
    <recommendedName>
        <fullName evidence="3">DNA-directed DNA polymerase family A palm domain-containing protein</fullName>
    </recommendedName>
</protein>
<organism evidence="1 2">
    <name type="scientific">Neorhizobium galegae bv. officinalis</name>
    <dbReference type="NCBI Taxonomy" id="323656"/>
    <lineage>
        <taxon>Bacteria</taxon>
        <taxon>Pseudomonadati</taxon>
        <taxon>Pseudomonadota</taxon>
        <taxon>Alphaproteobacteria</taxon>
        <taxon>Hyphomicrobiales</taxon>
        <taxon>Rhizobiaceae</taxon>
        <taxon>Rhizobium/Agrobacterium group</taxon>
        <taxon>Neorhizobium</taxon>
    </lineage>
</organism>
<reference evidence="1 2" key="1">
    <citation type="submission" date="2014-08" db="EMBL/GenBank/DDBJ databases">
        <authorList>
            <person name="Chen Y.-H."/>
        </authorList>
    </citation>
    <scope>NUCLEOTIDE SEQUENCE [LARGE SCALE GENOMIC DNA]</scope>
</reference>
<accession>A0A0T7G2R4</accession>
<proteinExistence type="predicted"/>
<name>A0A0T7G2R4_NEOGA</name>
<dbReference type="EMBL" id="CCRH01000037">
    <property type="protein sequence ID" value="CDZ41604.1"/>
    <property type="molecule type" value="Genomic_DNA"/>
</dbReference>
<dbReference type="Proteomes" id="UP000046176">
    <property type="component" value="Unassembled WGS sequence"/>
</dbReference>